<dbReference type="AlphaFoldDB" id="A0A382FFX8"/>
<accession>A0A382FFX8</accession>
<dbReference type="EMBL" id="UINC01049585">
    <property type="protein sequence ID" value="SVB61542.1"/>
    <property type="molecule type" value="Genomic_DNA"/>
</dbReference>
<reference evidence="1" key="1">
    <citation type="submission" date="2018-05" db="EMBL/GenBank/DDBJ databases">
        <authorList>
            <person name="Lanie J.A."/>
            <person name="Ng W.-L."/>
            <person name="Kazmierczak K.M."/>
            <person name="Andrzejewski T.M."/>
            <person name="Davidsen T.M."/>
            <person name="Wayne K.J."/>
            <person name="Tettelin H."/>
            <person name="Glass J.I."/>
            <person name="Rusch D."/>
            <person name="Podicherti R."/>
            <person name="Tsui H.-C.T."/>
            <person name="Winkler M.E."/>
        </authorList>
    </citation>
    <scope>NUCLEOTIDE SEQUENCE</scope>
</reference>
<sequence length="58" mass="6480">MKKSSIIFIAIFSVNILPALDNPLVLINHDLRDGLISDLQAVELKTRVLLIPESLPDR</sequence>
<evidence type="ECO:0000313" key="1">
    <source>
        <dbReference type="EMBL" id="SVB61542.1"/>
    </source>
</evidence>
<gene>
    <name evidence="1" type="ORF">METZ01_LOCUS214396</name>
</gene>
<organism evidence="1">
    <name type="scientific">marine metagenome</name>
    <dbReference type="NCBI Taxonomy" id="408172"/>
    <lineage>
        <taxon>unclassified sequences</taxon>
        <taxon>metagenomes</taxon>
        <taxon>ecological metagenomes</taxon>
    </lineage>
</organism>
<name>A0A382FFX8_9ZZZZ</name>
<proteinExistence type="predicted"/>
<feature type="non-terminal residue" evidence="1">
    <location>
        <position position="58"/>
    </location>
</feature>
<protein>
    <submittedName>
        <fullName evidence="1">Uncharacterized protein</fullName>
    </submittedName>
</protein>